<proteinExistence type="predicted"/>
<sequence>MLSCSALSRAGLPRASRQPLVRRSDLLLARQNEAWISGQGLGWCSRVRAVETLAAGPAGEAIAELIWELPAGLAKRVFIAFWDIKEQLAAKSDQLAAKSDQLATKTEELYKIKVELTRALHAAGVVNARTFLEYVVKQWEHELFGSVGKVNRLKVIKAGLRKRPELVKCLQRNVPTWVRAGMDEERIVENMAKNLEAIMLDSSNNVHTFHPAIGLTLLKAAHSEPMVAALVCVADNMGVLVKVIKMNAMNDNNDNNISA</sequence>
<gene>
    <name evidence="1" type="ORF">CHLRE_01g020750v5</name>
</gene>
<protein>
    <submittedName>
        <fullName evidence="1">Uncharacterized protein</fullName>
    </submittedName>
</protein>
<dbReference type="RefSeq" id="XP_001689509.1">
    <property type="nucleotide sequence ID" value="XM_001689457.2"/>
</dbReference>
<dbReference type="HOGENOM" id="CLU_1074988_0_0_1"/>
<dbReference type="Proteomes" id="UP000006906">
    <property type="component" value="Chromosome 1"/>
</dbReference>
<reference evidence="1 2" key="1">
    <citation type="journal article" date="2007" name="Science">
        <title>The Chlamydomonas genome reveals the evolution of key animal and plant functions.</title>
        <authorList>
            <person name="Merchant S.S."/>
            <person name="Prochnik S.E."/>
            <person name="Vallon O."/>
            <person name="Harris E.H."/>
            <person name="Karpowicz S.J."/>
            <person name="Witman G.B."/>
            <person name="Terry A."/>
            <person name="Salamov A."/>
            <person name="Fritz-Laylin L.K."/>
            <person name="Marechal-Drouard L."/>
            <person name="Marshall W.F."/>
            <person name="Qu L.H."/>
            <person name="Nelson D.R."/>
            <person name="Sanderfoot A.A."/>
            <person name="Spalding M.H."/>
            <person name="Kapitonov V.V."/>
            <person name="Ren Q."/>
            <person name="Ferris P."/>
            <person name="Lindquist E."/>
            <person name="Shapiro H."/>
            <person name="Lucas S.M."/>
            <person name="Grimwood J."/>
            <person name="Schmutz J."/>
            <person name="Cardol P."/>
            <person name="Cerutti H."/>
            <person name="Chanfreau G."/>
            <person name="Chen C.L."/>
            <person name="Cognat V."/>
            <person name="Croft M.T."/>
            <person name="Dent R."/>
            <person name="Dutcher S."/>
            <person name="Fernandez E."/>
            <person name="Fukuzawa H."/>
            <person name="Gonzalez-Ballester D."/>
            <person name="Gonzalez-Halphen D."/>
            <person name="Hallmann A."/>
            <person name="Hanikenne M."/>
            <person name="Hippler M."/>
            <person name="Inwood W."/>
            <person name="Jabbari K."/>
            <person name="Kalanon M."/>
            <person name="Kuras R."/>
            <person name="Lefebvre P.A."/>
            <person name="Lemaire S.D."/>
            <person name="Lobanov A.V."/>
            <person name="Lohr M."/>
            <person name="Manuell A."/>
            <person name="Meier I."/>
            <person name="Mets L."/>
            <person name="Mittag M."/>
            <person name="Mittelmeier T."/>
            <person name="Moroney J.V."/>
            <person name="Moseley J."/>
            <person name="Napoli C."/>
            <person name="Nedelcu A.M."/>
            <person name="Niyogi K."/>
            <person name="Novoselov S.V."/>
            <person name="Paulsen I.T."/>
            <person name="Pazour G."/>
            <person name="Purton S."/>
            <person name="Ral J.P."/>
            <person name="Riano-Pachon D.M."/>
            <person name="Riekhof W."/>
            <person name="Rymarquis L."/>
            <person name="Schroda M."/>
            <person name="Stern D."/>
            <person name="Umen J."/>
            <person name="Willows R."/>
            <person name="Wilson N."/>
            <person name="Zimmer S.L."/>
            <person name="Allmer J."/>
            <person name="Balk J."/>
            <person name="Bisova K."/>
            <person name="Chen C.J."/>
            <person name="Elias M."/>
            <person name="Gendler K."/>
            <person name="Hauser C."/>
            <person name="Lamb M.R."/>
            <person name="Ledford H."/>
            <person name="Long J.C."/>
            <person name="Minagawa J."/>
            <person name="Page M.D."/>
            <person name="Pan J."/>
            <person name="Pootakham W."/>
            <person name="Roje S."/>
            <person name="Rose A."/>
            <person name="Stahlberg E."/>
            <person name="Terauchi A.M."/>
            <person name="Yang P."/>
            <person name="Ball S."/>
            <person name="Bowler C."/>
            <person name="Dieckmann C.L."/>
            <person name="Gladyshev V.N."/>
            <person name="Green P."/>
            <person name="Jorgensen R."/>
            <person name="Mayfield S."/>
            <person name="Mueller-Roeber B."/>
            <person name="Rajamani S."/>
            <person name="Sayre R.T."/>
            <person name="Brokstein P."/>
            <person name="Dubchak I."/>
            <person name="Goodstein D."/>
            <person name="Hornick L."/>
            <person name="Huang Y.W."/>
            <person name="Jhaveri J."/>
            <person name="Luo Y."/>
            <person name="Martinez D."/>
            <person name="Ngau W.C."/>
            <person name="Otillar B."/>
            <person name="Poliakov A."/>
            <person name="Porter A."/>
            <person name="Szajkowski L."/>
            <person name="Werner G."/>
            <person name="Zhou K."/>
            <person name="Grigoriev I.V."/>
            <person name="Rokhsar D.S."/>
            <person name="Grossman A.R."/>
        </authorList>
    </citation>
    <scope>NUCLEOTIDE SEQUENCE [LARGE SCALE GENOMIC DNA]</scope>
    <source>
        <strain evidence="2">CC-503</strain>
    </source>
</reference>
<name>A8HPV0_CHLRE</name>
<dbReference type="GeneID" id="5715198"/>
<dbReference type="Gramene" id="PNW88238">
    <property type="protein sequence ID" value="PNW88238"/>
    <property type="gene ID" value="CHLRE_01g020750v5"/>
</dbReference>
<evidence type="ECO:0000313" key="2">
    <source>
        <dbReference type="Proteomes" id="UP000006906"/>
    </source>
</evidence>
<dbReference type="AlphaFoldDB" id="A8HPV0"/>
<organism evidence="1 2">
    <name type="scientific">Chlamydomonas reinhardtii</name>
    <name type="common">Chlamydomonas smithii</name>
    <dbReference type="NCBI Taxonomy" id="3055"/>
    <lineage>
        <taxon>Eukaryota</taxon>
        <taxon>Viridiplantae</taxon>
        <taxon>Chlorophyta</taxon>
        <taxon>core chlorophytes</taxon>
        <taxon>Chlorophyceae</taxon>
        <taxon>CS clade</taxon>
        <taxon>Chlamydomonadales</taxon>
        <taxon>Chlamydomonadaceae</taxon>
        <taxon>Chlamydomonas</taxon>
    </lineage>
</organism>
<evidence type="ECO:0000313" key="1">
    <source>
        <dbReference type="EMBL" id="PNW88238.1"/>
    </source>
</evidence>
<dbReference type="KEGG" id="cre:CHLRE_01g020750v5"/>
<dbReference type="PaxDb" id="3055-EDP09247"/>
<keyword evidence="2" id="KW-1185">Reference proteome</keyword>
<dbReference type="OrthoDB" id="541717at2759"/>
<dbReference type="EMBL" id="CM008962">
    <property type="protein sequence ID" value="PNW88238.1"/>
    <property type="molecule type" value="Genomic_DNA"/>
</dbReference>
<accession>A8HPV0</accession>
<dbReference type="InParanoid" id="A8HPV0"/>